<dbReference type="Proteomes" id="UP001302429">
    <property type="component" value="Chromosome"/>
</dbReference>
<dbReference type="NCBIfam" id="TIGR03725">
    <property type="entry name" value="T6A_YeaZ"/>
    <property type="match status" value="1"/>
</dbReference>
<keyword evidence="2" id="KW-0808">Transferase</keyword>
<dbReference type="SUPFAM" id="SSF53067">
    <property type="entry name" value="Actin-like ATPase domain"/>
    <property type="match status" value="1"/>
</dbReference>
<accession>A0AA97FBN1</accession>
<dbReference type="AlphaFoldDB" id="A0AA97FBN1"/>
<proteinExistence type="predicted"/>
<evidence type="ECO:0000313" key="2">
    <source>
        <dbReference type="EMBL" id="WOE76090.1"/>
    </source>
</evidence>
<dbReference type="GO" id="GO:0002949">
    <property type="term" value="P:tRNA threonylcarbamoyladenosine modification"/>
    <property type="evidence" value="ECO:0007669"/>
    <property type="project" value="InterPro"/>
</dbReference>
<dbReference type="InterPro" id="IPR022496">
    <property type="entry name" value="T6A_TsaB"/>
</dbReference>
<organism evidence="2 3">
    <name type="scientific">Alterisphingorhabdus coralli</name>
    <dbReference type="NCBI Taxonomy" id="3071408"/>
    <lineage>
        <taxon>Bacteria</taxon>
        <taxon>Pseudomonadati</taxon>
        <taxon>Pseudomonadota</taxon>
        <taxon>Alphaproteobacteria</taxon>
        <taxon>Sphingomonadales</taxon>
        <taxon>Sphingomonadaceae</taxon>
        <taxon>Alterisphingorhabdus (ex Yan et al. 2024)</taxon>
    </lineage>
</organism>
<keyword evidence="3" id="KW-1185">Reference proteome</keyword>
<dbReference type="InterPro" id="IPR000905">
    <property type="entry name" value="Gcp-like_dom"/>
</dbReference>
<feature type="domain" description="Gcp-like" evidence="1">
    <location>
        <begin position="34"/>
        <end position="144"/>
    </location>
</feature>
<dbReference type="EMBL" id="CP136594">
    <property type="protein sequence ID" value="WOE76090.1"/>
    <property type="molecule type" value="Genomic_DNA"/>
</dbReference>
<dbReference type="KEGG" id="acoa:RB602_05065"/>
<gene>
    <name evidence="2" type="primary">tsaB</name>
    <name evidence="2" type="ORF">RB602_05065</name>
</gene>
<dbReference type="Gene3D" id="3.30.420.40">
    <property type="match status" value="2"/>
</dbReference>
<name>A0AA97FBN1_9SPHN</name>
<dbReference type="GO" id="GO:0061711">
    <property type="term" value="F:tRNA N(6)-L-threonylcarbamoyladenine synthase activity"/>
    <property type="evidence" value="ECO:0007669"/>
    <property type="project" value="UniProtKB-EC"/>
</dbReference>
<evidence type="ECO:0000259" key="1">
    <source>
        <dbReference type="Pfam" id="PF00814"/>
    </source>
</evidence>
<keyword evidence="2" id="KW-0012">Acyltransferase</keyword>
<protein>
    <submittedName>
        <fullName evidence="2">tRNA (Adenosine(37)-N6)-threonylcarbamoyltransferase complex dimerization subunit type 1 TsaB</fullName>
        <ecNumber evidence="2">2.3.1.234</ecNumber>
    </submittedName>
</protein>
<sequence length="220" mass="22593">MARLLVIDTATPACSVALFDNEALIASDYVDLGRGHAERLVPMIATLPDKGRADAIAVNCGPGSFTGIRVGLSAAMALGIAWDVPVSGYSSLALVAHMAARAIDSRTISIAMQAGHGELFVQDFQIVDQCASAAPDTDIVSVTPQVAAGMIGGNPVFGSGLSLLPEAMRPNETHSLLPDARAFPASQPDFAALAPKPIYVRAPDAKPFKAKTGLTGAANG</sequence>
<dbReference type="InterPro" id="IPR043129">
    <property type="entry name" value="ATPase_NBD"/>
</dbReference>
<evidence type="ECO:0000313" key="3">
    <source>
        <dbReference type="Proteomes" id="UP001302429"/>
    </source>
</evidence>
<dbReference type="RefSeq" id="WP_317083540.1">
    <property type="nucleotide sequence ID" value="NZ_CP136594.1"/>
</dbReference>
<dbReference type="Pfam" id="PF00814">
    <property type="entry name" value="TsaD"/>
    <property type="match status" value="1"/>
</dbReference>
<reference evidence="2 3" key="1">
    <citation type="submission" date="2023-10" db="EMBL/GenBank/DDBJ databases">
        <title>Complete genome sequence of a Sphingomonadaceae bacterium.</title>
        <authorList>
            <person name="Yan C."/>
        </authorList>
    </citation>
    <scope>NUCLEOTIDE SEQUENCE [LARGE SCALE GENOMIC DNA]</scope>
    <source>
        <strain evidence="2 3">SCSIO 66989</strain>
    </source>
</reference>
<dbReference type="EC" id="2.3.1.234" evidence="2"/>